<dbReference type="GO" id="GO:0005576">
    <property type="term" value="C:extracellular region"/>
    <property type="evidence" value="ECO:0007669"/>
    <property type="project" value="UniProtKB-SubCell"/>
</dbReference>
<comment type="caution">
    <text evidence="11">The sequence shown here is derived from an EMBL/GenBank/DDBJ whole genome shotgun (WGS) entry which is preliminary data.</text>
</comment>
<evidence type="ECO:0000256" key="1">
    <source>
        <dbReference type="ARBA" id="ARBA00004613"/>
    </source>
</evidence>
<dbReference type="InterPro" id="IPR020054">
    <property type="entry name" value="Prot_inh_SSI_I16_CS"/>
</dbReference>
<dbReference type="Pfam" id="PF00720">
    <property type="entry name" value="SSI"/>
    <property type="match status" value="1"/>
</dbReference>
<accession>A0A3N0EI90</accession>
<sequence>MRNPRSIALLAAVPAMLFGLAAPATADDSGAADRPGASYTFLMYKDKNITDEAQDIVGDPKKVTLECLPAGGSHPAPEEACAALEKVGGQFERLPTEPEPCPMYWDPVTVVAEGYGFGHEVEFREGYSNEVCASAMSDGVFRFG</sequence>
<evidence type="ECO:0000256" key="3">
    <source>
        <dbReference type="ARBA" id="ARBA00011738"/>
    </source>
</evidence>
<protein>
    <recommendedName>
        <fullName evidence="10">Subtilisin inhibitor domain-containing protein</fullName>
    </recommendedName>
</protein>
<evidence type="ECO:0000259" key="10">
    <source>
        <dbReference type="Pfam" id="PF00720"/>
    </source>
</evidence>
<keyword evidence="6 8" id="KW-0722">Serine protease inhibitor</keyword>
<keyword evidence="9" id="KW-0732">Signal</keyword>
<proteinExistence type="inferred from homology"/>
<dbReference type="Gene3D" id="3.30.350.10">
    <property type="entry name" value="Subtilisin inhibitor-like"/>
    <property type="match status" value="1"/>
</dbReference>
<keyword evidence="5 8" id="KW-0646">Protease inhibitor</keyword>
<organism evidence="11 12">
    <name type="scientific">Halostreptopolyspora alba</name>
    <dbReference type="NCBI Taxonomy" id="2487137"/>
    <lineage>
        <taxon>Bacteria</taxon>
        <taxon>Bacillati</taxon>
        <taxon>Actinomycetota</taxon>
        <taxon>Actinomycetes</taxon>
        <taxon>Streptosporangiales</taxon>
        <taxon>Nocardiopsidaceae</taxon>
        <taxon>Halostreptopolyspora</taxon>
    </lineage>
</organism>
<dbReference type="InterPro" id="IPR000691">
    <property type="entry name" value="Prot_inh_I16_SSI"/>
</dbReference>
<evidence type="ECO:0000256" key="5">
    <source>
        <dbReference type="ARBA" id="ARBA00022690"/>
    </source>
</evidence>
<evidence type="ECO:0000313" key="11">
    <source>
        <dbReference type="EMBL" id="RNL87541.1"/>
    </source>
</evidence>
<dbReference type="EMBL" id="RJMB01000001">
    <property type="protein sequence ID" value="RNL87541.1"/>
    <property type="molecule type" value="Genomic_DNA"/>
</dbReference>
<feature type="domain" description="Subtilisin inhibitor" evidence="10">
    <location>
        <begin position="60"/>
        <end position="129"/>
    </location>
</feature>
<dbReference type="RefSeq" id="WP_123199406.1">
    <property type="nucleotide sequence ID" value="NZ_RJMB01000001.1"/>
</dbReference>
<dbReference type="InterPro" id="IPR023549">
    <property type="entry name" value="Subtilisin_inhibitor"/>
</dbReference>
<dbReference type="Proteomes" id="UP000269198">
    <property type="component" value="Unassembled WGS sequence"/>
</dbReference>
<keyword evidence="12" id="KW-1185">Reference proteome</keyword>
<comment type="subcellular location">
    <subcellularLocation>
        <location evidence="1">Secreted</location>
    </subcellularLocation>
</comment>
<gene>
    <name evidence="11" type="ORF">EFW17_01640</name>
</gene>
<comment type="similarity">
    <text evidence="2 8">Belongs to the protease inhibitor I16 (SSI) family.</text>
</comment>
<evidence type="ECO:0000256" key="6">
    <source>
        <dbReference type="ARBA" id="ARBA00022900"/>
    </source>
</evidence>
<evidence type="ECO:0000256" key="4">
    <source>
        <dbReference type="ARBA" id="ARBA00022525"/>
    </source>
</evidence>
<name>A0A3N0EI90_9ACTN</name>
<comment type="subunit">
    <text evidence="3">Homodimer.</text>
</comment>
<evidence type="ECO:0000256" key="8">
    <source>
        <dbReference type="RuleBase" id="RU003471"/>
    </source>
</evidence>
<evidence type="ECO:0000256" key="9">
    <source>
        <dbReference type="SAM" id="SignalP"/>
    </source>
</evidence>
<feature type="chain" id="PRO_5018232803" description="Subtilisin inhibitor domain-containing protein" evidence="9">
    <location>
        <begin position="27"/>
        <end position="144"/>
    </location>
</feature>
<dbReference type="AlphaFoldDB" id="A0A3N0EI90"/>
<feature type="signal peptide" evidence="9">
    <location>
        <begin position="1"/>
        <end position="26"/>
    </location>
</feature>
<keyword evidence="4" id="KW-0964">Secreted</keyword>
<dbReference type="PRINTS" id="PR00294">
    <property type="entry name" value="SSBTLNINHBTR"/>
</dbReference>
<dbReference type="PROSITE" id="PS00999">
    <property type="entry name" value="SSI"/>
    <property type="match status" value="1"/>
</dbReference>
<evidence type="ECO:0000256" key="7">
    <source>
        <dbReference type="ARBA" id="ARBA00023157"/>
    </source>
</evidence>
<evidence type="ECO:0000313" key="12">
    <source>
        <dbReference type="Proteomes" id="UP000269198"/>
    </source>
</evidence>
<dbReference type="OrthoDB" id="3542626at2"/>
<dbReference type="InterPro" id="IPR036819">
    <property type="entry name" value="Subtilisin_inhibitor-like_sf"/>
</dbReference>
<dbReference type="SUPFAM" id="SSF55399">
    <property type="entry name" value="Subtilisin inhibitor"/>
    <property type="match status" value="1"/>
</dbReference>
<evidence type="ECO:0000256" key="2">
    <source>
        <dbReference type="ARBA" id="ARBA00010472"/>
    </source>
</evidence>
<dbReference type="GO" id="GO:0004867">
    <property type="term" value="F:serine-type endopeptidase inhibitor activity"/>
    <property type="evidence" value="ECO:0007669"/>
    <property type="project" value="UniProtKB-KW"/>
</dbReference>
<reference evidence="11 12" key="1">
    <citation type="submission" date="2018-11" db="EMBL/GenBank/DDBJ databases">
        <title>The genome draft of YIM 96095.</title>
        <authorList>
            <person name="Tang S.-K."/>
            <person name="Chunyu W.-X."/>
            <person name="Feng Y.-Z."/>
        </authorList>
    </citation>
    <scope>NUCLEOTIDE SEQUENCE [LARGE SCALE GENOMIC DNA]</scope>
    <source>
        <strain evidence="11 12">YIM 96095</strain>
    </source>
</reference>
<keyword evidence="7" id="KW-1015">Disulfide bond</keyword>